<name>A0ACB6V6J2_9ASCO</name>
<proteinExistence type="predicted"/>
<sequence length="434" mass="47664">MATKMQRHHTTVTPPSLDRTAQLPRRSLGNWELIKTLGKGSMGQVVLARNRNSPTEFSAVKIIPRDPNCPNSDTDTRTRREATLSGLLSSHPNIIKLYESQLSGNHYYLRYEYVSGGTLFDLVSRSGPLTEPHARSIARMIASGIQYCHGNSVVHRDLKIDNILLTTNGEVKIIDFGLASTYTGGKPMHTHCGSLYFAAPELLAGQPYQGPSVDVWSFGVVIFVLVVGHMPFDDPSSIPALQAKIKQGQVEYPPWLSEDCKNLLARMLTVDPTRRATMDEVVAHKWMNLGFPSPVESHIPPRRAIELPLDMAVVREMSALGFGSEEQIFADLVAVTKQEKQEVTAITKKAAAAAITKKAAAAIVTAITEKTTITVIPKAVQHHRQCLEKENAHHYGDSCAPPKLRPRKPRDSTPRDPACTDAGSAPRGVTQQCQ</sequence>
<dbReference type="Proteomes" id="UP000744676">
    <property type="component" value="Unassembled WGS sequence"/>
</dbReference>
<protein>
    <submittedName>
        <fullName evidence="1">Uncharacterized protein</fullName>
    </submittedName>
</protein>
<evidence type="ECO:0000313" key="1">
    <source>
        <dbReference type="EMBL" id="KAF5099598.1"/>
    </source>
</evidence>
<evidence type="ECO:0000313" key="2">
    <source>
        <dbReference type="Proteomes" id="UP000744676"/>
    </source>
</evidence>
<dbReference type="EMBL" id="QVQA01000031">
    <property type="protein sequence ID" value="KAF5099598.1"/>
    <property type="molecule type" value="Genomic_DNA"/>
</dbReference>
<gene>
    <name evidence="1" type="ORF">D0Z00_001608</name>
</gene>
<keyword evidence="2" id="KW-1185">Reference proteome</keyword>
<comment type="caution">
    <text evidence="1">The sequence shown here is derived from an EMBL/GenBank/DDBJ whole genome shotgun (WGS) entry which is preliminary data.</text>
</comment>
<reference evidence="1 2" key="1">
    <citation type="journal article" date="2020" name="Front. Microbiol.">
        <title>Phenotypic and Genetic Characterization of the Cheese Ripening Yeast Geotrichum candidum.</title>
        <authorList>
            <person name="Perkins V."/>
            <person name="Vignola S."/>
            <person name="Lessard M.H."/>
            <person name="Plante P.L."/>
            <person name="Corbeil J."/>
            <person name="Dugat-Bony E."/>
            <person name="Frenette M."/>
            <person name="Labrie S."/>
        </authorList>
    </citation>
    <scope>NUCLEOTIDE SEQUENCE [LARGE SCALE GENOMIC DNA]</scope>
    <source>
        <strain evidence="1 2">LMA-1147</strain>
    </source>
</reference>
<organism evidence="1 2">
    <name type="scientific">Geotrichum galactomycetum</name>
    <dbReference type="NCBI Taxonomy" id="27317"/>
    <lineage>
        <taxon>Eukaryota</taxon>
        <taxon>Fungi</taxon>
        <taxon>Dikarya</taxon>
        <taxon>Ascomycota</taxon>
        <taxon>Saccharomycotina</taxon>
        <taxon>Dipodascomycetes</taxon>
        <taxon>Dipodascales</taxon>
        <taxon>Dipodascaceae</taxon>
        <taxon>Geotrichum</taxon>
    </lineage>
</organism>
<accession>A0ACB6V6J2</accession>